<protein>
    <submittedName>
        <fullName evidence="2">Uncharacterized protein</fullName>
    </submittedName>
</protein>
<keyword evidence="1" id="KW-0472">Membrane</keyword>
<feature type="non-terminal residue" evidence="2">
    <location>
        <position position="1"/>
    </location>
</feature>
<name>A0AAN5C6C2_9BILA</name>
<comment type="caution">
    <text evidence="2">The sequence shown here is derived from an EMBL/GenBank/DDBJ whole genome shotgun (WGS) entry which is preliminary data.</text>
</comment>
<evidence type="ECO:0000313" key="3">
    <source>
        <dbReference type="Proteomes" id="UP001328107"/>
    </source>
</evidence>
<keyword evidence="1" id="KW-0812">Transmembrane</keyword>
<dbReference type="Proteomes" id="UP001328107">
    <property type="component" value="Unassembled WGS sequence"/>
</dbReference>
<keyword evidence="1" id="KW-1133">Transmembrane helix</keyword>
<gene>
    <name evidence="2" type="ORF">PMAYCL1PPCAC_00381</name>
</gene>
<reference evidence="3" key="1">
    <citation type="submission" date="2022-10" db="EMBL/GenBank/DDBJ databases">
        <title>Genome assembly of Pristionchus species.</title>
        <authorList>
            <person name="Yoshida K."/>
            <person name="Sommer R.J."/>
        </authorList>
    </citation>
    <scope>NUCLEOTIDE SEQUENCE [LARGE SCALE GENOMIC DNA]</scope>
    <source>
        <strain evidence="3">RS5460</strain>
    </source>
</reference>
<sequence length="90" mass="10615">LFRYRTHSSATMHLSTLLYIGVIASVTTAWGPIDWWKCGLSGRHEKDMHAVYSEKRDILWIQGWTVCDHLLPINRCCKFHRKCYELKAYT</sequence>
<dbReference type="AlphaFoldDB" id="A0AAN5C6C2"/>
<dbReference type="EMBL" id="BTRK01000001">
    <property type="protein sequence ID" value="GMR30186.1"/>
    <property type="molecule type" value="Genomic_DNA"/>
</dbReference>
<accession>A0AAN5C6C2</accession>
<keyword evidence="3" id="KW-1185">Reference proteome</keyword>
<proteinExistence type="predicted"/>
<organism evidence="2 3">
    <name type="scientific">Pristionchus mayeri</name>
    <dbReference type="NCBI Taxonomy" id="1317129"/>
    <lineage>
        <taxon>Eukaryota</taxon>
        <taxon>Metazoa</taxon>
        <taxon>Ecdysozoa</taxon>
        <taxon>Nematoda</taxon>
        <taxon>Chromadorea</taxon>
        <taxon>Rhabditida</taxon>
        <taxon>Rhabditina</taxon>
        <taxon>Diplogasteromorpha</taxon>
        <taxon>Diplogasteroidea</taxon>
        <taxon>Neodiplogasteridae</taxon>
        <taxon>Pristionchus</taxon>
    </lineage>
</organism>
<evidence type="ECO:0000313" key="2">
    <source>
        <dbReference type="EMBL" id="GMR30186.1"/>
    </source>
</evidence>
<feature type="transmembrane region" description="Helical" evidence="1">
    <location>
        <begin position="12"/>
        <end position="33"/>
    </location>
</feature>
<evidence type="ECO:0000256" key="1">
    <source>
        <dbReference type="SAM" id="Phobius"/>
    </source>
</evidence>